<dbReference type="PANTHER" id="PTHR31234:SF72">
    <property type="entry name" value="NDR1_HIN1-LIKE PROTEIN 6"/>
    <property type="match status" value="1"/>
</dbReference>
<dbReference type="InterPro" id="IPR044839">
    <property type="entry name" value="NDR1-like"/>
</dbReference>
<evidence type="ECO:0000259" key="7">
    <source>
        <dbReference type="Pfam" id="PF03168"/>
    </source>
</evidence>
<accession>A0A6J5W0W6</accession>
<dbReference type="InterPro" id="IPR004864">
    <property type="entry name" value="LEA_2"/>
</dbReference>
<dbReference type="Gene3D" id="2.60.40.1820">
    <property type="match status" value="1"/>
</dbReference>
<dbReference type="GO" id="GO:0005886">
    <property type="term" value="C:plasma membrane"/>
    <property type="evidence" value="ECO:0007669"/>
    <property type="project" value="TreeGrafter"/>
</dbReference>
<dbReference type="PANTHER" id="PTHR31234">
    <property type="entry name" value="LATE EMBRYOGENESIS ABUNDANT (LEA) HYDROXYPROLINE-RICH GLYCOPROTEIN FAMILY"/>
    <property type="match status" value="1"/>
</dbReference>
<evidence type="ECO:0000256" key="3">
    <source>
        <dbReference type="ARBA" id="ARBA00022989"/>
    </source>
</evidence>
<reference evidence="8 9" key="1">
    <citation type="submission" date="2020-05" db="EMBL/GenBank/DDBJ databases">
        <authorList>
            <person name="Campoy J."/>
            <person name="Schneeberger K."/>
            <person name="Spophaly S."/>
        </authorList>
    </citation>
    <scope>NUCLEOTIDE SEQUENCE [LARGE SCALE GENOMIC DNA]</scope>
    <source>
        <strain evidence="8">PruArmRojPasFocal</strain>
    </source>
</reference>
<keyword evidence="3 6" id="KW-1133">Transmembrane helix</keyword>
<feature type="region of interest" description="Disordered" evidence="5">
    <location>
        <begin position="24"/>
        <end position="59"/>
    </location>
</feature>
<name>A0A6J5W0W6_PRUAR</name>
<gene>
    <name evidence="8" type="ORF">CURHAP_LOCUS52302</name>
</gene>
<dbReference type="AlphaFoldDB" id="A0A6J5W0W6"/>
<evidence type="ECO:0000256" key="4">
    <source>
        <dbReference type="ARBA" id="ARBA00023136"/>
    </source>
</evidence>
<feature type="transmembrane region" description="Helical" evidence="6">
    <location>
        <begin position="72"/>
        <end position="98"/>
    </location>
</feature>
<feature type="compositionally biased region" description="Basic and acidic residues" evidence="5">
    <location>
        <begin position="29"/>
        <end position="40"/>
    </location>
</feature>
<evidence type="ECO:0000256" key="2">
    <source>
        <dbReference type="ARBA" id="ARBA00022692"/>
    </source>
</evidence>
<evidence type="ECO:0000256" key="1">
    <source>
        <dbReference type="ARBA" id="ARBA00004167"/>
    </source>
</evidence>
<keyword evidence="4 6" id="KW-0472">Membrane</keyword>
<evidence type="ECO:0000256" key="5">
    <source>
        <dbReference type="SAM" id="MobiDB-lite"/>
    </source>
</evidence>
<sequence length="288" mass="32069">MADHQRIYPDVEAPAAAAEAPLVATGASKSDKGDPADYHHQGQYPPFPQRTIPVTHSKPPPIRRKRSCLCRCLCWTVSLILLQIIVVAITAGIIFLVFRPKLPKFTVDKLQITQFNLSADQSLSATFDVSITARNPNKKIGIYYEGGSRLNVWYTGTKLCEGGLPKFYQGHRNTTQLVVQLTGQNPDASGLLSSLQQQQQQTGNVPLTLRVRQPVRIKLGGLKLPKVKFLVRCRLSVDSVTANNDITIQSSSCKFRLQATGFRQHAYIEDHRERASFLLVPWALPISR</sequence>
<dbReference type="Pfam" id="PF03168">
    <property type="entry name" value="LEA_2"/>
    <property type="match status" value="1"/>
</dbReference>
<evidence type="ECO:0000313" key="8">
    <source>
        <dbReference type="EMBL" id="CAB4291898.1"/>
    </source>
</evidence>
<dbReference type="Proteomes" id="UP000507222">
    <property type="component" value="Unassembled WGS sequence"/>
</dbReference>
<organism evidence="8 9">
    <name type="scientific">Prunus armeniaca</name>
    <name type="common">Apricot</name>
    <name type="synonym">Armeniaca vulgaris</name>
    <dbReference type="NCBI Taxonomy" id="36596"/>
    <lineage>
        <taxon>Eukaryota</taxon>
        <taxon>Viridiplantae</taxon>
        <taxon>Streptophyta</taxon>
        <taxon>Embryophyta</taxon>
        <taxon>Tracheophyta</taxon>
        <taxon>Spermatophyta</taxon>
        <taxon>Magnoliopsida</taxon>
        <taxon>eudicotyledons</taxon>
        <taxon>Gunneridae</taxon>
        <taxon>Pentapetalae</taxon>
        <taxon>rosids</taxon>
        <taxon>fabids</taxon>
        <taxon>Rosales</taxon>
        <taxon>Rosaceae</taxon>
        <taxon>Amygdaloideae</taxon>
        <taxon>Amygdaleae</taxon>
        <taxon>Prunus</taxon>
    </lineage>
</organism>
<dbReference type="GO" id="GO:0098542">
    <property type="term" value="P:defense response to other organism"/>
    <property type="evidence" value="ECO:0007669"/>
    <property type="project" value="InterPro"/>
</dbReference>
<evidence type="ECO:0000313" key="9">
    <source>
        <dbReference type="Proteomes" id="UP000507222"/>
    </source>
</evidence>
<evidence type="ECO:0000256" key="6">
    <source>
        <dbReference type="SAM" id="Phobius"/>
    </source>
</evidence>
<dbReference type="EMBL" id="CAEKDK010000008">
    <property type="protein sequence ID" value="CAB4291898.1"/>
    <property type="molecule type" value="Genomic_DNA"/>
</dbReference>
<feature type="domain" description="Late embryogenesis abundant protein LEA-2 subgroup" evidence="7">
    <location>
        <begin position="131"/>
        <end position="229"/>
    </location>
</feature>
<proteinExistence type="predicted"/>
<comment type="subcellular location">
    <subcellularLocation>
        <location evidence="1">Membrane</location>
        <topology evidence="1">Single-pass membrane protein</topology>
    </subcellularLocation>
</comment>
<protein>
    <recommendedName>
        <fullName evidence="7">Late embryogenesis abundant protein LEA-2 subgroup domain-containing protein</fullName>
    </recommendedName>
</protein>
<keyword evidence="2 6" id="KW-0812">Transmembrane</keyword>
<dbReference type="SUPFAM" id="SSF117070">
    <property type="entry name" value="LEA14-like"/>
    <property type="match status" value="1"/>
</dbReference>